<keyword evidence="3" id="KW-0808">Transferase</keyword>
<dbReference type="HOGENOM" id="CLU_009583_0_1_9"/>
<feature type="domain" description="Glycosyltransferase subfamily 4-like N-terminal" evidence="2">
    <location>
        <begin position="2"/>
        <end position="149"/>
    </location>
</feature>
<dbReference type="EMBL" id="AAVP02000006">
    <property type="protein sequence ID" value="EDK24246.1"/>
    <property type="molecule type" value="Genomic_DNA"/>
</dbReference>
<feature type="domain" description="Glycosyl transferase family 1" evidence="1">
    <location>
        <begin position="187"/>
        <end position="350"/>
    </location>
</feature>
<sequence length="375" mass="42998">MKVLLTATVQSHICQFHKPLVEVLHKHGCEVHVAARDNLAEKNGLKLDFVEKVYDIPFARSPKSKDNIQAYKELKHIINNENYDVIHCNTPMGGIVTRLAAKQVRKQGTKVYYTAHGFHFYKGAPKKNWIVFYPIEKYFSRMTDKLITITKEDYHLASQKFHCKVERIHGVGVDENRYHSVLQEEQMEIRKQFGFTDGQKIILCVGELLPNKNQQMIIHAMQKIVKKYPDAQLLLAGNGSEKENLENLIKSLRLTENIKMLGYVTNLQEYQKIADVSVSCSKREGLPLNIVEAMLSGTPVVASVNRGHRELIQNGKNGFLIDVNDCERMADKVLQILTDTQLYGEIQKNANVYAQAYTFRNVKRELSKVYGFKDE</sequence>
<evidence type="ECO:0000313" key="3">
    <source>
        <dbReference type="EMBL" id="EDK24246.1"/>
    </source>
</evidence>
<dbReference type="SUPFAM" id="SSF53756">
    <property type="entry name" value="UDP-Glycosyltransferase/glycogen phosphorylase"/>
    <property type="match status" value="1"/>
</dbReference>
<comment type="caution">
    <text evidence="3">The sequence shown here is derived from an EMBL/GenBank/DDBJ whole genome shotgun (WGS) entry which is preliminary data.</text>
</comment>
<accession>A5KMM7</accession>
<dbReference type="Pfam" id="PF13477">
    <property type="entry name" value="Glyco_trans_4_2"/>
    <property type="match status" value="1"/>
</dbReference>
<dbReference type="PANTHER" id="PTHR45947:SF3">
    <property type="entry name" value="SULFOQUINOVOSYL TRANSFERASE SQD2"/>
    <property type="match status" value="1"/>
</dbReference>
<keyword evidence="3" id="KW-0328">Glycosyltransferase</keyword>
<dbReference type="Pfam" id="PF00534">
    <property type="entry name" value="Glycos_transf_1"/>
    <property type="match status" value="1"/>
</dbReference>
<dbReference type="GO" id="GO:0016758">
    <property type="term" value="F:hexosyltransferase activity"/>
    <property type="evidence" value="ECO:0007669"/>
    <property type="project" value="TreeGrafter"/>
</dbReference>
<reference evidence="3 4" key="1">
    <citation type="submission" date="2007-03" db="EMBL/GenBank/DDBJ databases">
        <authorList>
            <person name="Fulton L."/>
            <person name="Clifton S."/>
            <person name="Fulton B."/>
            <person name="Xu J."/>
            <person name="Minx P."/>
            <person name="Pepin K.H."/>
            <person name="Johnson M."/>
            <person name="Thiruvilangam P."/>
            <person name="Bhonagiri V."/>
            <person name="Nash W.E."/>
            <person name="Mardis E.R."/>
            <person name="Wilson R.K."/>
        </authorList>
    </citation>
    <scope>NUCLEOTIDE SEQUENCE [LARGE SCALE GENOMIC DNA]</scope>
    <source>
        <strain evidence="3 4">ATCC 27756</strain>
    </source>
</reference>
<evidence type="ECO:0000259" key="2">
    <source>
        <dbReference type="Pfam" id="PF13477"/>
    </source>
</evidence>
<dbReference type="RefSeq" id="WP_004847950.1">
    <property type="nucleotide sequence ID" value="NZ_DS264376.1"/>
</dbReference>
<dbReference type="PANTHER" id="PTHR45947">
    <property type="entry name" value="SULFOQUINOVOSYL TRANSFERASE SQD2"/>
    <property type="match status" value="1"/>
</dbReference>
<dbReference type="InterPro" id="IPR028098">
    <property type="entry name" value="Glyco_trans_4-like_N"/>
</dbReference>
<dbReference type="EC" id="2.4.-.-" evidence="3"/>
<organism evidence="3 4">
    <name type="scientific">[Ruminococcus] torques ATCC 27756</name>
    <dbReference type="NCBI Taxonomy" id="411460"/>
    <lineage>
        <taxon>Bacteria</taxon>
        <taxon>Bacillati</taxon>
        <taxon>Bacillota</taxon>
        <taxon>Clostridia</taxon>
        <taxon>Lachnospirales</taxon>
        <taxon>Lachnospiraceae</taxon>
        <taxon>Mediterraneibacter</taxon>
    </lineage>
</organism>
<protein>
    <submittedName>
        <fullName evidence="3">Glycosyltransferase, group 1 family protein</fullName>
        <ecNumber evidence="3">2.4.-.-</ecNumber>
    </submittedName>
</protein>
<reference evidence="3 4" key="2">
    <citation type="submission" date="2007-04" db="EMBL/GenBank/DDBJ databases">
        <title>Draft genome sequence of Ruminococcus torques (ATCC 27756).</title>
        <authorList>
            <person name="Sudarsanam P."/>
            <person name="Ley R."/>
            <person name="Guruge J."/>
            <person name="Turnbaugh P.J."/>
            <person name="Mahowald M."/>
            <person name="Liep D."/>
            <person name="Gordon J."/>
        </authorList>
    </citation>
    <scope>NUCLEOTIDE SEQUENCE [LARGE SCALE GENOMIC DNA]</scope>
    <source>
        <strain evidence="3 4">ATCC 27756</strain>
    </source>
</reference>
<dbReference type="CDD" id="cd03808">
    <property type="entry name" value="GT4_CapM-like"/>
    <property type="match status" value="1"/>
</dbReference>
<evidence type="ECO:0000259" key="1">
    <source>
        <dbReference type="Pfam" id="PF00534"/>
    </source>
</evidence>
<dbReference type="Proteomes" id="UP000003577">
    <property type="component" value="Unassembled WGS sequence"/>
</dbReference>
<evidence type="ECO:0000313" key="4">
    <source>
        <dbReference type="Proteomes" id="UP000003577"/>
    </source>
</evidence>
<proteinExistence type="predicted"/>
<dbReference type="InterPro" id="IPR001296">
    <property type="entry name" value="Glyco_trans_1"/>
</dbReference>
<dbReference type="CAZy" id="GT4">
    <property type="family name" value="Glycosyltransferase Family 4"/>
</dbReference>
<dbReference type="PaxDb" id="411460-RUMTOR_01500"/>
<dbReference type="AlphaFoldDB" id="A5KMM7"/>
<name>A5KMM7_9FIRM</name>
<dbReference type="InterPro" id="IPR050194">
    <property type="entry name" value="Glycosyltransferase_grp1"/>
</dbReference>
<gene>
    <name evidence="3" type="ORF">RUMTOR_01500</name>
</gene>
<dbReference type="Gene3D" id="3.40.50.2000">
    <property type="entry name" value="Glycogen Phosphorylase B"/>
    <property type="match status" value="2"/>
</dbReference>